<accession>A0A1I0ZV88</accession>
<evidence type="ECO:0000313" key="1">
    <source>
        <dbReference type="EMBL" id="SFB29212.1"/>
    </source>
</evidence>
<reference evidence="1 2" key="1">
    <citation type="submission" date="2016-10" db="EMBL/GenBank/DDBJ databases">
        <authorList>
            <person name="de Groot N.N."/>
        </authorList>
    </citation>
    <scope>NUCLEOTIDE SEQUENCE [LARGE SCALE GENOMIC DNA]</scope>
    <source>
        <strain evidence="1 2">DSM 12271</strain>
    </source>
</reference>
<dbReference type="Proteomes" id="UP000198619">
    <property type="component" value="Unassembled WGS sequence"/>
</dbReference>
<protein>
    <submittedName>
        <fullName evidence="1">Uncharacterized protein</fullName>
    </submittedName>
</protein>
<sequence>MEVVIEVVIDAVTDVVIGAAIEIVTGVSKDNLIILSIVA</sequence>
<organism evidence="1 2">
    <name type="scientific">Clostridium frigidicarnis</name>
    <dbReference type="NCBI Taxonomy" id="84698"/>
    <lineage>
        <taxon>Bacteria</taxon>
        <taxon>Bacillati</taxon>
        <taxon>Bacillota</taxon>
        <taxon>Clostridia</taxon>
        <taxon>Eubacteriales</taxon>
        <taxon>Clostridiaceae</taxon>
        <taxon>Clostridium</taxon>
    </lineage>
</organism>
<name>A0A1I0ZV88_9CLOT</name>
<dbReference type="AlphaFoldDB" id="A0A1I0ZV88"/>
<proteinExistence type="predicted"/>
<evidence type="ECO:0000313" key="2">
    <source>
        <dbReference type="Proteomes" id="UP000198619"/>
    </source>
</evidence>
<keyword evidence="2" id="KW-1185">Reference proteome</keyword>
<dbReference type="EMBL" id="FOKI01000025">
    <property type="protein sequence ID" value="SFB29212.1"/>
    <property type="molecule type" value="Genomic_DNA"/>
</dbReference>
<gene>
    <name evidence="1" type="ORF">SAMN04488528_102529</name>
</gene>